<sequence>MAGEHNTESGTEQPVVSERATAATPMEASVEKSSDAVDTAVEIVEEKKVDQQQETVQQELIADVVEEEKPEQQQEIVQDHVREENIAEVVVEEKPEQQQETVQDALREASVEKMLVDGGMMEETSVAVQEIVEEPHHEDSPDVSVKEEAVADVSAVTEQTEAVENNVTTEQANSELEKSAELNGETDVAEHPVASEESSTAPPAVADAATSSGELPQYLYNAMEQVAIEQGFTVGKFKIEFDVGSNKGDGFVGQMFKAFLQEGERREVFLCKIPPLNEARRQQFQSMTIFSRETLAYKSLLPLIFTYQEEKGISREDGFFNVPKCYYAECDETTEQSVIIMEDLRLKDYRMWNKLVPVNYEHARLTMQQLGRLHAVSLAMKRDRPADFEQFKVPDPLEVMMPEGSPFEAMMIKMLTDAKETLEPHETKERTKMQKLIDNMRQEMKTCTDGALAEPYAVLGHGDCWVNNFMFHYKNGAPEHVILLDWQITRYVSPVTDLSYFIFCCTDGEFRRRHYDEMMSIYYNSLEALLEKLGHNPQEVFPRTALMRQLRRFGRFGILMAIFLVPMLCTRNEDLPDMDEAAEKYRETNEMDLNAMTLNANQRAYRERMSSAIRDMVQYGYL</sequence>
<dbReference type="Gene3D" id="3.90.1200.10">
    <property type="match status" value="1"/>
</dbReference>
<dbReference type="InterPro" id="IPR015897">
    <property type="entry name" value="CHK_kinase-like"/>
</dbReference>
<dbReference type="SUPFAM" id="SSF56112">
    <property type="entry name" value="Protein kinase-like (PK-like)"/>
    <property type="match status" value="1"/>
</dbReference>
<dbReference type="SMART" id="SM00587">
    <property type="entry name" value="CHK"/>
    <property type="match status" value="1"/>
</dbReference>
<keyword evidence="4" id="KW-1185">Reference proteome</keyword>
<dbReference type="Proteomes" id="UP000075840">
    <property type="component" value="Unassembled WGS sequence"/>
</dbReference>
<dbReference type="PANTHER" id="PTHR11012:SF54">
    <property type="entry name" value="CHK KINASE-LIKE DOMAIN-CONTAINING PROTEIN"/>
    <property type="match status" value="1"/>
</dbReference>
<feature type="compositionally biased region" description="Polar residues" evidence="1">
    <location>
        <begin position="156"/>
        <end position="174"/>
    </location>
</feature>
<name>A0A2C9GQM2_ANOAR</name>
<dbReference type="EnsemblMetazoa" id="AARA016966-RA">
    <property type="protein sequence ID" value="AARA016966-PA"/>
    <property type="gene ID" value="AARA016966"/>
</dbReference>
<organism evidence="3 4">
    <name type="scientific">Anopheles arabiensis</name>
    <name type="common">Mosquito</name>
    <dbReference type="NCBI Taxonomy" id="7173"/>
    <lineage>
        <taxon>Eukaryota</taxon>
        <taxon>Metazoa</taxon>
        <taxon>Ecdysozoa</taxon>
        <taxon>Arthropoda</taxon>
        <taxon>Hexapoda</taxon>
        <taxon>Insecta</taxon>
        <taxon>Pterygota</taxon>
        <taxon>Neoptera</taxon>
        <taxon>Endopterygota</taxon>
        <taxon>Diptera</taxon>
        <taxon>Nematocera</taxon>
        <taxon>Culicoidea</taxon>
        <taxon>Culicidae</taxon>
        <taxon>Anophelinae</taxon>
        <taxon>Anopheles</taxon>
    </lineage>
</organism>
<dbReference type="InterPro" id="IPR004119">
    <property type="entry name" value="EcKL"/>
</dbReference>
<dbReference type="KEGG" id="aara:120893966"/>
<feature type="domain" description="CHK kinase-like" evidence="2">
    <location>
        <begin position="339"/>
        <end position="532"/>
    </location>
</feature>
<protein>
    <recommendedName>
        <fullName evidence="2">CHK kinase-like domain-containing protein</fullName>
    </recommendedName>
</protein>
<dbReference type="AlphaFoldDB" id="A0A2C9GQM2"/>
<dbReference type="InterPro" id="IPR011009">
    <property type="entry name" value="Kinase-like_dom_sf"/>
</dbReference>
<dbReference type="VEuPathDB" id="VectorBase:AARA21_008590"/>
<dbReference type="Pfam" id="PF02958">
    <property type="entry name" value="EcKL"/>
    <property type="match status" value="1"/>
</dbReference>
<dbReference type="PANTHER" id="PTHR11012">
    <property type="entry name" value="PROTEIN KINASE-LIKE DOMAIN-CONTAINING"/>
    <property type="match status" value="1"/>
</dbReference>
<dbReference type="EMBL" id="APCN01000881">
    <property type="status" value="NOT_ANNOTATED_CDS"/>
    <property type="molecule type" value="Genomic_DNA"/>
</dbReference>
<feature type="region of interest" description="Disordered" evidence="1">
    <location>
        <begin position="151"/>
        <end position="209"/>
    </location>
</feature>
<feature type="region of interest" description="Disordered" evidence="1">
    <location>
        <begin position="1"/>
        <end position="34"/>
    </location>
</feature>
<proteinExistence type="predicted"/>
<evidence type="ECO:0000256" key="1">
    <source>
        <dbReference type="SAM" id="MobiDB-lite"/>
    </source>
</evidence>
<evidence type="ECO:0000259" key="2">
    <source>
        <dbReference type="SMART" id="SM00587"/>
    </source>
</evidence>
<dbReference type="RefSeq" id="XP_040152160.1">
    <property type="nucleotide sequence ID" value="XM_040296226.1"/>
</dbReference>
<dbReference type="VEuPathDB" id="VectorBase:AARA016966"/>
<evidence type="ECO:0000313" key="3">
    <source>
        <dbReference type="EnsemblMetazoa" id="AARA016966-PA"/>
    </source>
</evidence>
<evidence type="ECO:0000313" key="4">
    <source>
        <dbReference type="Proteomes" id="UP000075840"/>
    </source>
</evidence>
<accession>A0A2C9GQM2</accession>
<reference evidence="3" key="1">
    <citation type="submission" date="2022-08" db="UniProtKB">
        <authorList>
            <consortium name="EnsemblMetazoa"/>
        </authorList>
    </citation>
    <scope>IDENTIFICATION</scope>
    <source>
        <strain evidence="3">Dongola</strain>
    </source>
</reference>
<dbReference type="GeneID" id="120893966"/>